<reference evidence="3" key="2">
    <citation type="submission" date="2025-05" db="UniProtKB">
        <authorList>
            <consortium name="EnsemblMetazoa"/>
        </authorList>
    </citation>
    <scope>IDENTIFICATION</scope>
</reference>
<dbReference type="AlphaFoldDB" id="A0A6P7GQN9"/>
<dbReference type="InParanoid" id="A0A6P7GQN9"/>
<dbReference type="Proteomes" id="UP001652700">
    <property type="component" value="Unplaced"/>
</dbReference>
<keyword evidence="4" id="KW-1185">Reference proteome</keyword>
<dbReference type="InterPro" id="IPR031311">
    <property type="entry name" value="CHIT_BIND_RR_consensus"/>
</dbReference>
<proteinExistence type="predicted"/>
<evidence type="ECO:0000256" key="2">
    <source>
        <dbReference type="PROSITE-ProRule" id="PRU00497"/>
    </source>
</evidence>
<dbReference type="OrthoDB" id="6740230at2759"/>
<name>A0A6P7GQN9_DIAVI</name>
<dbReference type="GO" id="GO:0042302">
    <property type="term" value="F:structural constituent of cuticle"/>
    <property type="evidence" value="ECO:0007669"/>
    <property type="project" value="UniProtKB-UniRule"/>
</dbReference>
<organism evidence="5">
    <name type="scientific">Diabrotica virgifera virgifera</name>
    <name type="common">western corn rootworm</name>
    <dbReference type="NCBI Taxonomy" id="50390"/>
    <lineage>
        <taxon>Eukaryota</taxon>
        <taxon>Metazoa</taxon>
        <taxon>Ecdysozoa</taxon>
        <taxon>Arthropoda</taxon>
        <taxon>Hexapoda</taxon>
        <taxon>Insecta</taxon>
        <taxon>Pterygota</taxon>
        <taxon>Neoptera</taxon>
        <taxon>Endopterygota</taxon>
        <taxon>Coleoptera</taxon>
        <taxon>Polyphaga</taxon>
        <taxon>Cucujiformia</taxon>
        <taxon>Chrysomeloidea</taxon>
        <taxon>Chrysomelidae</taxon>
        <taxon>Galerucinae</taxon>
        <taxon>Diabroticina</taxon>
        <taxon>Diabroticites</taxon>
        <taxon>Diabrotica</taxon>
    </lineage>
</organism>
<keyword evidence="1 2" id="KW-0193">Cuticle</keyword>
<accession>A0A6P7GQN9</accession>
<evidence type="ECO:0000313" key="3">
    <source>
        <dbReference type="EnsemblMetazoa" id="XP_028147548.1"/>
    </source>
</evidence>
<dbReference type="PANTHER" id="PTHR12236">
    <property type="entry name" value="STRUCTURAL CONTITUENT OF CUTICLE"/>
    <property type="match status" value="1"/>
</dbReference>
<dbReference type="PRINTS" id="PR00947">
    <property type="entry name" value="CUTICLE"/>
</dbReference>
<dbReference type="PROSITE" id="PS51155">
    <property type="entry name" value="CHIT_BIND_RR_2"/>
    <property type="match status" value="1"/>
</dbReference>
<protein>
    <submittedName>
        <fullName evidence="5">Cuticle protein-like isoform X1</fullName>
    </submittedName>
</protein>
<dbReference type="GO" id="GO:0005615">
    <property type="term" value="C:extracellular space"/>
    <property type="evidence" value="ECO:0007669"/>
    <property type="project" value="TreeGrafter"/>
</dbReference>
<dbReference type="InterPro" id="IPR051217">
    <property type="entry name" value="Insect_Cuticle_Struc_Prot"/>
</dbReference>
<dbReference type="KEGG" id="dvv:114340962"/>
<reference evidence="5" key="1">
    <citation type="submission" date="2025-04" db="UniProtKB">
        <authorList>
            <consortium name="RefSeq"/>
        </authorList>
    </citation>
    <scope>IDENTIFICATION</scope>
    <source>
        <tissue evidence="5">Whole insect</tissue>
    </source>
</reference>
<dbReference type="PROSITE" id="PS00233">
    <property type="entry name" value="CHIT_BIND_RR_1"/>
    <property type="match status" value="1"/>
</dbReference>
<evidence type="ECO:0000256" key="1">
    <source>
        <dbReference type="ARBA" id="ARBA00022460"/>
    </source>
</evidence>
<gene>
    <name evidence="5" type="primary">LOC114340962</name>
</gene>
<evidence type="ECO:0000313" key="5">
    <source>
        <dbReference type="RefSeq" id="XP_028147548.1"/>
    </source>
</evidence>
<dbReference type="RefSeq" id="XP_028147548.1">
    <property type="nucleotide sequence ID" value="XM_028291747.1"/>
</dbReference>
<dbReference type="GO" id="GO:0031012">
    <property type="term" value="C:extracellular matrix"/>
    <property type="evidence" value="ECO:0007669"/>
    <property type="project" value="TreeGrafter"/>
</dbReference>
<dbReference type="Pfam" id="PF00379">
    <property type="entry name" value="Chitin_bind_4"/>
    <property type="match status" value="1"/>
</dbReference>
<dbReference type="PANTHER" id="PTHR12236:SF75">
    <property type="entry name" value="CUTICULAR PROTEIN 62BB, ISOFORM A"/>
    <property type="match status" value="1"/>
</dbReference>
<sequence length="408" mass="43865">MTIYTGCPHALKQQDIKIALARCVTPTYINKATRSSWTTLCRSSAASSKMSHKVIAFVAFLAVAQAGVISPALPVQVDKDYDSNPQYMFAYSVNDPFTGDNKNQVEGRVGDRVEGQYSLDEPDGTRRIVDYTADDANGFQATVRKTPQVKTALITPAIQVKTAAVPVVSSEVSLSGDSVITNSALPVVDAKVTNVVAPAVSSVSTAEHLSSLAKVSSVSTVQHIAPVAKVAHVETPVAHVSYVTPLSVAHVAEVAKIRTVAPVTLTKIIPQTRITEHSQSIVHGAAQHSQSIVHGAALSPYTTNCIEAKVAHVETPVAHVSHVTALPVAHVPEVANVRTVVPATLTKIFPETRITEHSQSTVHGASLSHHRLATYSVPVRPHYTYSVPYSYDFAPTYYNAYPYSYYEY</sequence>
<dbReference type="InterPro" id="IPR000618">
    <property type="entry name" value="Insect_cuticle"/>
</dbReference>
<dbReference type="GeneID" id="114340962"/>
<evidence type="ECO:0000313" key="4">
    <source>
        <dbReference type="Proteomes" id="UP001652700"/>
    </source>
</evidence>
<dbReference type="EnsemblMetazoa" id="XM_028291747.1">
    <property type="protein sequence ID" value="XP_028147548.1"/>
    <property type="gene ID" value="LOC114340962"/>
</dbReference>